<protein>
    <recommendedName>
        <fullName evidence="8">G-protein coupled receptors family 3 profile domain-containing protein</fullName>
    </recommendedName>
</protein>
<dbReference type="GO" id="GO:0016020">
    <property type="term" value="C:membrane"/>
    <property type="evidence" value="ECO:0007669"/>
    <property type="project" value="UniProtKB-SubCell"/>
</dbReference>
<evidence type="ECO:0000256" key="5">
    <source>
        <dbReference type="ARBA" id="ARBA00023170"/>
    </source>
</evidence>
<evidence type="ECO:0000256" key="1">
    <source>
        <dbReference type="ARBA" id="ARBA00004141"/>
    </source>
</evidence>
<dbReference type="InterPro" id="IPR050726">
    <property type="entry name" value="mGluR"/>
</dbReference>
<sequence length="1515" mass="168997">LDVRMAFNQELHRTNARRADGSSNEYFSFTTVGMGNIPVEILNFRRNFQGRSRSIANFNFEKFPRVGQHHEILKKLGQILAYRDSGEEIQIISLSSQCNAYTNCPRCRRRYDSVTLTDWVTMMRPKTNDQHKPSEEVVLYIAATLNVHEASRNPLECGGEISKQGIEQLEAFLWAIDQVNRNNSYLSLAAIALDTCGSIVKTSRDISNFLNQEEHNIFEKGNNSDVNIVALLAGGDSELARSVTDAVGHLGVAVIAPQAGGPPSQRKKYAPYPLQLAPSNIVRAASLLAFLHHLEWSCFSVMYHEDGVEYEDMFRYVEKQATVNSQIELTSGIPIPLASLNVTSLLRKCIMMLESQQADGTRIIVLMLPPDRMKLIVRVIKNLLDERLIRHGDFTWIVLGSEEHVEFSKELPGSIILQPKAGRVAEFEHHFRSLSLTSNSWNPWFFEFWSNVFHCRGAACHSDLYQDLQSYQFVHNALVVNTINSVLAVSHALGTVKRELCPGVFIINGSLCKAMRDMVRVRRRLFEVAPHMAFVGVGLNAVAFSSAGENSHADIEVLNVHLDENKGTLVSLGYISTTGKVHLDLTQFKTYLTHNLTETSLLQLKPQCRTSFTSANGVPHVIEIGSIGTNRSKVSLLGVAPVHQQGNGHFSCGRIHPTAMIHLAALHYTLSLVNHNSSILPGIDVGLILFDSCSRPSRAYNSIYNFLSFPKEALKAMTVGMEMETRPNKIVAAIILDSAAADTVDSLLQAQNIPPLVVPVDVFASQRLQLSSESSKESVFLRESLVQAMASVARATHSHSIVLVHDTSAWAELLNEQLQSYSQQHVDLFCLAGIYALHSKNTKELIGAISSTKLMVTDDIIKTLRPGTMVILLLEDKEEIKAFMEVCRYIKGLVFLTVLHSWSINSYAGHPIFTFHQILEHDNSAVNVRNEFQEWFTSKILSSKDARTLPFPPAWLNEFQTFYKQYNNSRSNNLRLHQLFSTTDLISAIQDSINSVSFITSSLQEFFNTHCALHFQTRSFSDCYNYNSSGIILKIRNFLQEELLHFSSITKRTQYNTFSLWVGSERIGTWEDGIGLMISNTKYFLNFNSICFGENCTVCDLQNGYFSKTRQSVLYESLQYPWAAALGGLSLFGAFMTVLTALYFLAAAALPNNNVCGGTSVLGYLILLGLLLLFTSNLSFILTPTEATCGARRFLPGLAYTVIFAGMLLKVFTTWRITMSAEPFKAMLARPTGLLSMAVSLIMIQVLLTGGWLLLFPPQAYMLASKDFPLWRCYPNGNFESHLLLSLVYVILLITATATVALLCCSGSKLEIDDDNHLFYEARWILLASILVATVFTFWGIVTVAMITPSHSDLASAVAHIIAAKILLLCLYVPKVCLYNRLKSGKSSNQTTLQHFYEISHFRSQPLKTLPAFIPPPPLINMDLPLPRLSDRLSDDNDSHDDPTQVIPSSLYSMEMFSQSSSSHDNIAVQADEDDDDDDDGIMGEHCEAGTNEFTAPQNTVILVDSKDIARNAKR</sequence>
<evidence type="ECO:0000256" key="2">
    <source>
        <dbReference type="ARBA" id="ARBA00022692"/>
    </source>
</evidence>
<reference evidence="9" key="2">
    <citation type="submission" date="2023-05" db="EMBL/GenBank/DDBJ databases">
        <authorList>
            <person name="Fouks B."/>
        </authorList>
    </citation>
    <scope>NUCLEOTIDE SEQUENCE</scope>
    <source>
        <strain evidence="9">Stay&amp;Tobe</strain>
        <tissue evidence="9">Testes</tissue>
    </source>
</reference>
<feature type="transmembrane region" description="Helical" evidence="7">
    <location>
        <begin position="1234"/>
        <end position="1255"/>
    </location>
</feature>
<keyword evidence="2 7" id="KW-0812">Transmembrane</keyword>
<dbReference type="Gene3D" id="3.40.50.2300">
    <property type="match status" value="4"/>
</dbReference>
<feature type="transmembrane region" description="Helical" evidence="7">
    <location>
        <begin position="1120"/>
        <end position="1149"/>
    </location>
</feature>
<proteinExistence type="predicted"/>
<feature type="transmembrane region" description="Helical" evidence="7">
    <location>
        <begin position="1194"/>
        <end position="1213"/>
    </location>
</feature>
<gene>
    <name evidence="9" type="ORF">L9F63_009309</name>
</gene>
<keyword evidence="5" id="KW-0675">Receptor</keyword>
<dbReference type="PANTHER" id="PTHR24060">
    <property type="entry name" value="METABOTROPIC GLUTAMATE RECEPTOR"/>
    <property type="match status" value="1"/>
</dbReference>
<evidence type="ECO:0000256" key="3">
    <source>
        <dbReference type="ARBA" id="ARBA00022989"/>
    </source>
</evidence>
<dbReference type="EMBL" id="JASPKZ010000424">
    <property type="protein sequence ID" value="KAJ9600381.1"/>
    <property type="molecule type" value="Genomic_DNA"/>
</dbReference>
<dbReference type="PROSITE" id="PS50259">
    <property type="entry name" value="G_PROTEIN_RECEP_F3_4"/>
    <property type="match status" value="1"/>
</dbReference>
<dbReference type="InterPro" id="IPR028082">
    <property type="entry name" value="Peripla_BP_I"/>
</dbReference>
<keyword evidence="3 7" id="KW-1133">Transmembrane helix</keyword>
<feature type="transmembrane region" description="Helical" evidence="7">
    <location>
        <begin position="1324"/>
        <end position="1348"/>
    </location>
</feature>
<feature type="transmembrane region" description="Helical" evidence="7">
    <location>
        <begin position="1354"/>
        <end position="1373"/>
    </location>
</feature>
<name>A0AAD8AJT3_DIPPU</name>
<evidence type="ECO:0000256" key="6">
    <source>
        <dbReference type="ARBA" id="ARBA00023180"/>
    </source>
</evidence>
<keyword evidence="6" id="KW-0325">Glycoprotein</keyword>
<evidence type="ECO:0000256" key="7">
    <source>
        <dbReference type="SAM" id="Phobius"/>
    </source>
</evidence>
<dbReference type="GO" id="GO:0004930">
    <property type="term" value="F:G protein-coupled receptor activity"/>
    <property type="evidence" value="ECO:0007669"/>
    <property type="project" value="InterPro"/>
</dbReference>
<keyword evidence="4 7" id="KW-0472">Membrane</keyword>
<keyword evidence="10" id="KW-1185">Reference proteome</keyword>
<dbReference type="Proteomes" id="UP001233999">
    <property type="component" value="Unassembled WGS sequence"/>
</dbReference>
<evidence type="ECO:0000313" key="9">
    <source>
        <dbReference type="EMBL" id="KAJ9600381.1"/>
    </source>
</evidence>
<dbReference type="InterPro" id="IPR017978">
    <property type="entry name" value="GPCR_3_C"/>
</dbReference>
<feature type="non-terminal residue" evidence="9">
    <location>
        <position position="1515"/>
    </location>
</feature>
<feature type="transmembrane region" description="Helical" evidence="7">
    <location>
        <begin position="1161"/>
        <end position="1182"/>
    </location>
</feature>
<evidence type="ECO:0000256" key="4">
    <source>
        <dbReference type="ARBA" id="ARBA00023136"/>
    </source>
</evidence>
<comment type="subcellular location">
    <subcellularLocation>
        <location evidence="1">Membrane</location>
        <topology evidence="1">Multi-pass membrane protein</topology>
    </subcellularLocation>
</comment>
<evidence type="ECO:0000313" key="10">
    <source>
        <dbReference type="Proteomes" id="UP001233999"/>
    </source>
</evidence>
<comment type="caution">
    <text evidence="9">The sequence shown here is derived from an EMBL/GenBank/DDBJ whole genome shotgun (WGS) entry which is preliminary data.</text>
</comment>
<dbReference type="Pfam" id="PF01094">
    <property type="entry name" value="ANF_receptor"/>
    <property type="match status" value="2"/>
</dbReference>
<feature type="domain" description="G-protein coupled receptors family 3 profile" evidence="8">
    <location>
        <begin position="1155"/>
        <end position="1376"/>
    </location>
</feature>
<dbReference type="SUPFAM" id="SSF53822">
    <property type="entry name" value="Periplasmic binding protein-like I"/>
    <property type="match status" value="2"/>
</dbReference>
<accession>A0AAD8AJT3</accession>
<reference evidence="9" key="1">
    <citation type="journal article" date="2023" name="IScience">
        <title>Live-bearing cockroach genome reveals convergent evolutionary mechanisms linked to viviparity in insects and beyond.</title>
        <authorList>
            <person name="Fouks B."/>
            <person name="Harrison M.C."/>
            <person name="Mikhailova A.A."/>
            <person name="Marchal E."/>
            <person name="English S."/>
            <person name="Carruthers M."/>
            <person name="Jennings E.C."/>
            <person name="Chiamaka E.L."/>
            <person name="Frigard R.A."/>
            <person name="Pippel M."/>
            <person name="Attardo G.M."/>
            <person name="Benoit J.B."/>
            <person name="Bornberg-Bauer E."/>
            <person name="Tobe S.S."/>
        </authorList>
    </citation>
    <scope>NUCLEOTIDE SEQUENCE</scope>
    <source>
        <strain evidence="9">Stay&amp;Tobe</strain>
    </source>
</reference>
<feature type="transmembrane region" description="Helical" evidence="7">
    <location>
        <begin position="1283"/>
        <end position="1304"/>
    </location>
</feature>
<dbReference type="InterPro" id="IPR001828">
    <property type="entry name" value="ANF_lig-bd_rcpt"/>
</dbReference>
<organism evidence="9 10">
    <name type="scientific">Diploptera punctata</name>
    <name type="common">Pacific beetle cockroach</name>
    <dbReference type="NCBI Taxonomy" id="6984"/>
    <lineage>
        <taxon>Eukaryota</taxon>
        <taxon>Metazoa</taxon>
        <taxon>Ecdysozoa</taxon>
        <taxon>Arthropoda</taxon>
        <taxon>Hexapoda</taxon>
        <taxon>Insecta</taxon>
        <taxon>Pterygota</taxon>
        <taxon>Neoptera</taxon>
        <taxon>Polyneoptera</taxon>
        <taxon>Dictyoptera</taxon>
        <taxon>Blattodea</taxon>
        <taxon>Blaberoidea</taxon>
        <taxon>Blaberidae</taxon>
        <taxon>Diplopterinae</taxon>
        <taxon>Diploptera</taxon>
    </lineage>
</organism>
<dbReference type="PRINTS" id="PR00248">
    <property type="entry name" value="GPCRMGR"/>
</dbReference>
<dbReference type="InterPro" id="IPR000337">
    <property type="entry name" value="GPCR_3"/>
</dbReference>
<dbReference type="Pfam" id="PF00003">
    <property type="entry name" value="7tm_3"/>
    <property type="match status" value="1"/>
</dbReference>
<evidence type="ECO:0000259" key="8">
    <source>
        <dbReference type="PROSITE" id="PS50259"/>
    </source>
</evidence>